<reference evidence="2 3" key="1">
    <citation type="journal article" date="2015" name="Nature">
        <title>rRNA introns, odd ribosomes, and small enigmatic genomes across a large radiation of phyla.</title>
        <authorList>
            <person name="Brown C.T."/>
            <person name="Hug L.A."/>
            <person name="Thomas B.C."/>
            <person name="Sharon I."/>
            <person name="Castelle C.J."/>
            <person name="Singh A."/>
            <person name="Wilkins M.J."/>
            <person name="Williams K.H."/>
            <person name="Banfield J.F."/>
        </authorList>
    </citation>
    <scope>NUCLEOTIDE SEQUENCE [LARGE SCALE GENOMIC DNA]</scope>
</reference>
<organism evidence="2 3">
    <name type="scientific">Candidatus Jorgensenbacteria bacterium GW2011_GWA1_48_11</name>
    <dbReference type="NCBI Taxonomy" id="1618660"/>
    <lineage>
        <taxon>Bacteria</taxon>
        <taxon>Candidatus Joergenseniibacteriota</taxon>
    </lineage>
</organism>
<proteinExistence type="predicted"/>
<dbReference type="AlphaFoldDB" id="A0A0G1UAB9"/>
<dbReference type="Proteomes" id="UP000034956">
    <property type="component" value="Unassembled WGS sequence"/>
</dbReference>
<dbReference type="EMBL" id="LCPF01000004">
    <property type="protein sequence ID" value="KKU91106.1"/>
    <property type="molecule type" value="Genomic_DNA"/>
</dbReference>
<gene>
    <name evidence="2" type="ORF">UY23_C0004G0051</name>
</gene>
<name>A0A0G1UAB9_9BACT</name>
<evidence type="ECO:0000313" key="2">
    <source>
        <dbReference type="EMBL" id="KKU91106.1"/>
    </source>
</evidence>
<keyword evidence="1" id="KW-1133">Transmembrane helix</keyword>
<sequence>MALQMHKHWAILLTAVVLLLFQFIVEFVAVYALYYFVHSLMIYSYKFFIDLALMHVAISVVLIVWGRRLAIRFYKEA</sequence>
<feature type="transmembrane region" description="Helical" evidence="1">
    <location>
        <begin position="12"/>
        <end position="37"/>
    </location>
</feature>
<evidence type="ECO:0000313" key="3">
    <source>
        <dbReference type="Proteomes" id="UP000034956"/>
    </source>
</evidence>
<accession>A0A0G1UAB9</accession>
<comment type="caution">
    <text evidence="2">The sequence shown here is derived from an EMBL/GenBank/DDBJ whole genome shotgun (WGS) entry which is preliminary data.</text>
</comment>
<protein>
    <submittedName>
        <fullName evidence="2">Uncharacterized protein</fullName>
    </submittedName>
</protein>
<keyword evidence="1" id="KW-0472">Membrane</keyword>
<evidence type="ECO:0000256" key="1">
    <source>
        <dbReference type="SAM" id="Phobius"/>
    </source>
</evidence>
<keyword evidence="1" id="KW-0812">Transmembrane</keyword>
<feature type="transmembrane region" description="Helical" evidence="1">
    <location>
        <begin position="43"/>
        <end position="65"/>
    </location>
</feature>